<reference evidence="1" key="1">
    <citation type="submission" date="2018-05" db="EMBL/GenBank/DDBJ databases">
        <authorList>
            <person name="Lanie J.A."/>
            <person name="Ng W.-L."/>
            <person name="Kazmierczak K.M."/>
            <person name="Andrzejewski T.M."/>
            <person name="Davidsen T.M."/>
            <person name="Wayne K.J."/>
            <person name="Tettelin H."/>
            <person name="Glass J.I."/>
            <person name="Rusch D."/>
            <person name="Podicherti R."/>
            <person name="Tsui H.-C.T."/>
            <person name="Winkler M.E."/>
        </authorList>
    </citation>
    <scope>NUCLEOTIDE SEQUENCE</scope>
</reference>
<accession>A0A383BMZ3</accession>
<evidence type="ECO:0000313" key="1">
    <source>
        <dbReference type="EMBL" id="SVE21586.1"/>
    </source>
</evidence>
<name>A0A383BMZ3_9ZZZZ</name>
<dbReference type="EMBL" id="UINC01201993">
    <property type="protein sequence ID" value="SVE21586.1"/>
    <property type="molecule type" value="Genomic_DNA"/>
</dbReference>
<dbReference type="InterPro" id="IPR009409">
    <property type="entry name" value="DUF1059"/>
</dbReference>
<organism evidence="1">
    <name type="scientific">marine metagenome</name>
    <dbReference type="NCBI Taxonomy" id="408172"/>
    <lineage>
        <taxon>unclassified sequences</taxon>
        <taxon>metagenomes</taxon>
        <taxon>ecological metagenomes</taxon>
    </lineage>
</organism>
<dbReference type="Pfam" id="PF06348">
    <property type="entry name" value="DUF1059"/>
    <property type="match status" value="1"/>
</dbReference>
<evidence type="ECO:0008006" key="2">
    <source>
        <dbReference type="Google" id="ProtNLM"/>
    </source>
</evidence>
<protein>
    <recommendedName>
        <fullName evidence="2">DUF1059 domain-containing protein</fullName>
    </recommendedName>
</protein>
<dbReference type="AlphaFoldDB" id="A0A383BMZ3"/>
<gene>
    <name evidence="1" type="ORF">METZ01_LOCUS474440</name>
</gene>
<proteinExistence type="predicted"/>
<sequence>MIAQKIRQVGARLSSQANNGRRLNMVRFARCNSLLSLALDASGKGCRYVAKGDDDDAVVKDMSEHLTSVHQVDPGIMKFNILASTRTHNS</sequence>